<sequence length="262" mass="28949">MHRFLDQLQQILLLFVFLSAACFSISFVSAFPISRQTIPEPSYENDDRSSTLQVLAGGTQDLAALIGLFATDSVERYAVDYSRGYLGAALAPCSMFGILGYVRALIKLAIGRDACVAASFPTAPVRSILGVPAQDRLPGDELVTVNYLRRTQVGNTITWKFTKAGKGRERKKYLSKQKPPRKWHVWMAIVVSTGVNSLLILAIGPEWRWYKVVASVVMFATLTVSSLMWATVYMAEQVPVFGEDGPVCLEQRGECAVLPLFM</sequence>
<evidence type="ECO:0000313" key="2">
    <source>
        <dbReference type="EMBL" id="KAK4224186.1"/>
    </source>
</evidence>
<name>A0AAN7BIZ8_9PEZI</name>
<dbReference type="AlphaFoldDB" id="A0AAN7BIZ8"/>
<comment type="caution">
    <text evidence="2">The sequence shown here is derived from an EMBL/GenBank/DDBJ whole genome shotgun (WGS) entry which is preliminary data.</text>
</comment>
<gene>
    <name evidence="2" type="ORF">QBC38DRAFT_547859</name>
</gene>
<reference evidence="2" key="2">
    <citation type="submission" date="2023-05" db="EMBL/GenBank/DDBJ databases">
        <authorList>
            <consortium name="Lawrence Berkeley National Laboratory"/>
            <person name="Steindorff A."/>
            <person name="Hensen N."/>
            <person name="Bonometti L."/>
            <person name="Westerberg I."/>
            <person name="Brannstrom I.O."/>
            <person name="Guillou S."/>
            <person name="Cros-Aarteil S."/>
            <person name="Calhoun S."/>
            <person name="Haridas S."/>
            <person name="Kuo A."/>
            <person name="Mondo S."/>
            <person name="Pangilinan J."/>
            <person name="Riley R."/>
            <person name="Labutti K."/>
            <person name="Andreopoulos B."/>
            <person name="Lipzen A."/>
            <person name="Chen C."/>
            <person name="Yanf M."/>
            <person name="Daum C."/>
            <person name="Ng V."/>
            <person name="Clum A."/>
            <person name="Ohm R."/>
            <person name="Martin F."/>
            <person name="Silar P."/>
            <person name="Natvig D."/>
            <person name="Lalanne C."/>
            <person name="Gautier V."/>
            <person name="Ament-Velasquez S.L."/>
            <person name="Kruys A."/>
            <person name="Hutchinson M.I."/>
            <person name="Powell A.J."/>
            <person name="Barry K."/>
            <person name="Miller A.N."/>
            <person name="Grigoriev I.V."/>
            <person name="Debuchy R."/>
            <person name="Gladieux P."/>
            <person name="Thoren M.H."/>
            <person name="Johannesson H."/>
        </authorList>
    </citation>
    <scope>NUCLEOTIDE SEQUENCE</scope>
    <source>
        <strain evidence="2">CBS 990.96</strain>
    </source>
</reference>
<keyword evidence="3" id="KW-1185">Reference proteome</keyword>
<reference evidence="2" key="1">
    <citation type="journal article" date="2023" name="Mol. Phylogenet. Evol.">
        <title>Genome-scale phylogeny and comparative genomics of the fungal order Sordariales.</title>
        <authorList>
            <person name="Hensen N."/>
            <person name="Bonometti L."/>
            <person name="Westerberg I."/>
            <person name="Brannstrom I.O."/>
            <person name="Guillou S."/>
            <person name="Cros-Aarteil S."/>
            <person name="Calhoun S."/>
            <person name="Haridas S."/>
            <person name="Kuo A."/>
            <person name="Mondo S."/>
            <person name="Pangilinan J."/>
            <person name="Riley R."/>
            <person name="LaButti K."/>
            <person name="Andreopoulos B."/>
            <person name="Lipzen A."/>
            <person name="Chen C."/>
            <person name="Yan M."/>
            <person name="Daum C."/>
            <person name="Ng V."/>
            <person name="Clum A."/>
            <person name="Steindorff A."/>
            <person name="Ohm R.A."/>
            <person name="Martin F."/>
            <person name="Silar P."/>
            <person name="Natvig D.O."/>
            <person name="Lalanne C."/>
            <person name="Gautier V."/>
            <person name="Ament-Velasquez S.L."/>
            <person name="Kruys A."/>
            <person name="Hutchinson M.I."/>
            <person name="Powell A.J."/>
            <person name="Barry K."/>
            <person name="Miller A.N."/>
            <person name="Grigoriev I.V."/>
            <person name="Debuchy R."/>
            <person name="Gladieux P."/>
            <person name="Hiltunen Thoren M."/>
            <person name="Johannesson H."/>
        </authorList>
    </citation>
    <scope>NUCLEOTIDE SEQUENCE</scope>
    <source>
        <strain evidence="2">CBS 990.96</strain>
    </source>
</reference>
<keyword evidence="1" id="KW-0472">Membrane</keyword>
<evidence type="ECO:0000313" key="3">
    <source>
        <dbReference type="Proteomes" id="UP001301958"/>
    </source>
</evidence>
<protein>
    <submittedName>
        <fullName evidence="2">Uncharacterized protein</fullName>
    </submittedName>
</protein>
<evidence type="ECO:0000256" key="1">
    <source>
        <dbReference type="SAM" id="Phobius"/>
    </source>
</evidence>
<organism evidence="2 3">
    <name type="scientific">Podospora fimiseda</name>
    <dbReference type="NCBI Taxonomy" id="252190"/>
    <lineage>
        <taxon>Eukaryota</taxon>
        <taxon>Fungi</taxon>
        <taxon>Dikarya</taxon>
        <taxon>Ascomycota</taxon>
        <taxon>Pezizomycotina</taxon>
        <taxon>Sordariomycetes</taxon>
        <taxon>Sordariomycetidae</taxon>
        <taxon>Sordariales</taxon>
        <taxon>Podosporaceae</taxon>
        <taxon>Podospora</taxon>
    </lineage>
</organism>
<dbReference type="EMBL" id="MU865400">
    <property type="protein sequence ID" value="KAK4224186.1"/>
    <property type="molecule type" value="Genomic_DNA"/>
</dbReference>
<feature type="transmembrane region" description="Helical" evidence="1">
    <location>
        <begin position="183"/>
        <end position="203"/>
    </location>
</feature>
<dbReference type="Proteomes" id="UP001301958">
    <property type="component" value="Unassembled WGS sequence"/>
</dbReference>
<feature type="transmembrane region" description="Helical" evidence="1">
    <location>
        <begin position="209"/>
        <end position="230"/>
    </location>
</feature>
<accession>A0AAN7BIZ8</accession>
<keyword evidence="1" id="KW-0812">Transmembrane</keyword>
<feature type="transmembrane region" description="Helical" evidence="1">
    <location>
        <begin position="84"/>
        <end position="102"/>
    </location>
</feature>
<dbReference type="PROSITE" id="PS51257">
    <property type="entry name" value="PROKAR_LIPOPROTEIN"/>
    <property type="match status" value="1"/>
</dbReference>
<proteinExistence type="predicted"/>
<keyword evidence="1" id="KW-1133">Transmembrane helix</keyword>